<gene>
    <name evidence="1" type="ORF">M404DRAFT_999521</name>
</gene>
<keyword evidence="2" id="KW-1185">Reference proteome</keyword>
<dbReference type="EMBL" id="KN831965">
    <property type="protein sequence ID" value="KIO05791.1"/>
    <property type="molecule type" value="Genomic_DNA"/>
</dbReference>
<dbReference type="InParanoid" id="A0A0C3PCM3"/>
<reference evidence="1 2" key="1">
    <citation type="submission" date="2014-04" db="EMBL/GenBank/DDBJ databases">
        <authorList>
            <consortium name="DOE Joint Genome Institute"/>
            <person name="Kuo A."/>
            <person name="Kohler A."/>
            <person name="Costa M.D."/>
            <person name="Nagy L.G."/>
            <person name="Floudas D."/>
            <person name="Copeland A."/>
            <person name="Barry K.W."/>
            <person name="Cichocki N."/>
            <person name="Veneault-Fourrey C."/>
            <person name="LaButti K."/>
            <person name="Lindquist E.A."/>
            <person name="Lipzen A."/>
            <person name="Lundell T."/>
            <person name="Morin E."/>
            <person name="Murat C."/>
            <person name="Sun H."/>
            <person name="Tunlid A."/>
            <person name="Henrissat B."/>
            <person name="Grigoriev I.V."/>
            <person name="Hibbett D.S."/>
            <person name="Martin F."/>
            <person name="Nordberg H.P."/>
            <person name="Cantor M.N."/>
            <person name="Hua S.X."/>
        </authorList>
    </citation>
    <scope>NUCLEOTIDE SEQUENCE [LARGE SCALE GENOMIC DNA]</scope>
    <source>
        <strain evidence="1 2">Marx 270</strain>
    </source>
</reference>
<evidence type="ECO:0000313" key="1">
    <source>
        <dbReference type="EMBL" id="KIO05791.1"/>
    </source>
</evidence>
<organism evidence="1 2">
    <name type="scientific">Pisolithus tinctorius Marx 270</name>
    <dbReference type="NCBI Taxonomy" id="870435"/>
    <lineage>
        <taxon>Eukaryota</taxon>
        <taxon>Fungi</taxon>
        <taxon>Dikarya</taxon>
        <taxon>Basidiomycota</taxon>
        <taxon>Agaricomycotina</taxon>
        <taxon>Agaricomycetes</taxon>
        <taxon>Agaricomycetidae</taxon>
        <taxon>Boletales</taxon>
        <taxon>Sclerodermatineae</taxon>
        <taxon>Pisolithaceae</taxon>
        <taxon>Pisolithus</taxon>
    </lineage>
</organism>
<dbReference type="AlphaFoldDB" id="A0A0C3PCM3"/>
<evidence type="ECO:0000313" key="2">
    <source>
        <dbReference type="Proteomes" id="UP000054217"/>
    </source>
</evidence>
<name>A0A0C3PCM3_PISTI</name>
<reference evidence="2" key="2">
    <citation type="submission" date="2015-01" db="EMBL/GenBank/DDBJ databases">
        <title>Evolutionary Origins and Diversification of the Mycorrhizal Mutualists.</title>
        <authorList>
            <consortium name="DOE Joint Genome Institute"/>
            <consortium name="Mycorrhizal Genomics Consortium"/>
            <person name="Kohler A."/>
            <person name="Kuo A."/>
            <person name="Nagy L.G."/>
            <person name="Floudas D."/>
            <person name="Copeland A."/>
            <person name="Barry K.W."/>
            <person name="Cichocki N."/>
            <person name="Veneault-Fourrey C."/>
            <person name="LaButti K."/>
            <person name="Lindquist E.A."/>
            <person name="Lipzen A."/>
            <person name="Lundell T."/>
            <person name="Morin E."/>
            <person name="Murat C."/>
            <person name="Riley R."/>
            <person name="Ohm R."/>
            <person name="Sun H."/>
            <person name="Tunlid A."/>
            <person name="Henrissat B."/>
            <person name="Grigoriev I.V."/>
            <person name="Hibbett D.S."/>
            <person name="Martin F."/>
        </authorList>
    </citation>
    <scope>NUCLEOTIDE SEQUENCE [LARGE SCALE GENOMIC DNA]</scope>
    <source>
        <strain evidence="2">Marx 270</strain>
    </source>
</reference>
<proteinExistence type="predicted"/>
<accession>A0A0C3PCM3</accession>
<dbReference type="HOGENOM" id="CLU_3020019_0_0_1"/>
<dbReference type="Proteomes" id="UP000054217">
    <property type="component" value="Unassembled WGS sequence"/>
</dbReference>
<feature type="non-terminal residue" evidence="1">
    <location>
        <position position="1"/>
    </location>
</feature>
<protein>
    <submittedName>
        <fullName evidence="1">Uncharacterized protein</fullName>
    </submittedName>
</protein>
<sequence>IAASTLKHSHISTFCVGGELVENQKSLLKCPVVESGDSKSEEIKTLAALVPEIFRF</sequence>